<dbReference type="SUPFAM" id="SSF53474">
    <property type="entry name" value="alpha/beta-Hydrolases"/>
    <property type="match status" value="1"/>
</dbReference>
<dbReference type="PANTHER" id="PTHR47842:SF1">
    <property type="entry name" value="DUF676 DOMAIN-CONTAINING PROTEIN"/>
    <property type="match status" value="1"/>
</dbReference>
<evidence type="ECO:0000313" key="1">
    <source>
        <dbReference type="EMBL" id="KAJ7228495.1"/>
    </source>
</evidence>
<keyword evidence="2" id="KW-1185">Reference proteome</keyword>
<dbReference type="PANTHER" id="PTHR47842">
    <property type="entry name" value="EXPRESSED PROTEIN"/>
    <property type="match status" value="1"/>
</dbReference>
<reference evidence="1" key="1">
    <citation type="submission" date="2023-03" db="EMBL/GenBank/DDBJ databases">
        <title>Massive genome expansion in bonnet fungi (Mycena s.s.) driven by repeated elements and novel gene families across ecological guilds.</title>
        <authorList>
            <consortium name="Lawrence Berkeley National Laboratory"/>
            <person name="Harder C.B."/>
            <person name="Miyauchi S."/>
            <person name="Viragh M."/>
            <person name="Kuo A."/>
            <person name="Thoen E."/>
            <person name="Andreopoulos B."/>
            <person name="Lu D."/>
            <person name="Skrede I."/>
            <person name="Drula E."/>
            <person name="Henrissat B."/>
            <person name="Morin E."/>
            <person name="Kohler A."/>
            <person name="Barry K."/>
            <person name="LaButti K."/>
            <person name="Morin E."/>
            <person name="Salamov A."/>
            <person name="Lipzen A."/>
            <person name="Mereny Z."/>
            <person name="Hegedus B."/>
            <person name="Baldrian P."/>
            <person name="Stursova M."/>
            <person name="Weitz H."/>
            <person name="Taylor A."/>
            <person name="Grigoriev I.V."/>
            <person name="Nagy L.G."/>
            <person name="Martin F."/>
            <person name="Kauserud H."/>
        </authorList>
    </citation>
    <scope>NUCLEOTIDE SEQUENCE</scope>
    <source>
        <strain evidence="1">9144</strain>
    </source>
</reference>
<dbReference type="Proteomes" id="UP001219525">
    <property type="component" value="Unassembled WGS sequence"/>
</dbReference>
<comment type="caution">
    <text evidence="1">The sequence shown here is derived from an EMBL/GenBank/DDBJ whole genome shotgun (WGS) entry which is preliminary data.</text>
</comment>
<sequence>MSELALSNADLLIVVFIHGFKGTDETFGEFPQRLRHVLSETIPNTSVESIVFPAYETKGDLTEAVVKFADWLTTLTVEREVASGLGAGKAMLVLCGHSMGGLLAADTLQEFVKSRPDTQAPLWPKIIACIAFDTPYLGLNPAVFKDRATKALEYAQAARGVGTSVLGALAGFSASRAAAPSTSAAPASGWGKWASTAAFAVGGAVVAGAAAGTTYYKREELGIGYSWATDHMKYVGNLWDMNALNKRVDFLVDAQGKEGIVFRNFYTYLPATPLVRDVHRTFVNLPKKGTRAELHFVLARNGLASDEVKAHTAMFSGKTNDGYYDLGLETAKAIREAVMNARGILLTDEGAEGE</sequence>
<protein>
    <recommendedName>
        <fullName evidence="3">DUF676 domain-containing protein</fullName>
    </recommendedName>
</protein>
<evidence type="ECO:0008006" key="3">
    <source>
        <dbReference type="Google" id="ProtNLM"/>
    </source>
</evidence>
<dbReference type="Gene3D" id="3.40.50.1820">
    <property type="entry name" value="alpha/beta hydrolase"/>
    <property type="match status" value="1"/>
</dbReference>
<dbReference type="InterPro" id="IPR029058">
    <property type="entry name" value="AB_hydrolase_fold"/>
</dbReference>
<organism evidence="1 2">
    <name type="scientific">Mycena pura</name>
    <dbReference type="NCBI Taxonomy" id="153505"/>
    <lineage>
        <taxon>Eukaryota</taxon>
        <taxon>Fungi</taxon>
        <taxon>Dikarya</taxon>
        <taxon>Basidiomycota</taxon>
        <taxon>Agaricomycotina</taxon>
        <taxon>Agaricomycetes</taxon>
        <taxon>Agaricomycetidae</taxon>
        <taxon>Agaricales</taxon>
        <taxon>Marasmiineae</taxon>
        <taxon>Mycenaceae</taxon>
        <taxon>Mycena</taxon>
    </lineage>
</organism>
<evidence type="ECO:0000313" key="2">
    <source>
        <dbReference type="Proteomes" id="UP001219525"/>
    </source>
</evidence>
<accession>A0AAD7E4H2</accession>
<proteinExistence type="predicted"/>
<gene>
    <name evidence="1" type="ORF">GGX14DRAFT_344921</name>
</gene>
<name>A0AAD7E4H2_9AGAR</name>
<dbReference type="AlphaFoldDB" id="A0AAD7E4H2"/>
<dbReference type="EMBL" id="JARJCW010000002">
    <property type="protein sequence ID" value="KAJ7228495.1"/>
    <property type="molecule type" value="Genomic_DNA"/>
</dbReference>